<dbReference type="EMBL" id="CM023483">
    <property type="protein sequence ID" value="KAH6934817.1"/>
    <property type="molecule type" value="Genomic_DNA"/>
</dbReference>
<reference evidence="1" key="1">
    <citation type="submission" date="2020-05" db="EMBL/GenBank/DDBJ databases">
        <title>Large-scale comparative analyses of tick genomes elucidate their genetic diversity and vector capacities.</title>
        <authorList>
            <person name="Jia N."/>
            <person name="Wang J."/>
            <person name="Shi W."/>
            <person name="Du L."/>
            <person name="Sun Y."/>
            <person name="Zhan W."/>
            <person name="Jiang J."/>
            <person name="Wang Q."/>
            <person name="Zhang B."/>
            <person name="Ji P."/>
            <person name="Sakyi L.B."/>
            <person name="Cui X."/>
            <person name="Yuan T."/>
            <person name="Jiang B."/>
            <person name="Yang W."/>
            <person name="Lam T.T.-Y."/>
            <person name="Chang Q."/>
            <person name="Ding S."/>
            <person name="Wang X."/>
            <person name="Zhu J."/>
            <person name="Ruan X."/>
            <person name="Zhao L."/>
            <person name="Wei J."/>
            <person name="Que T."/>
            <person name="Du C."/>
            <person name="Cheng J."/>
            <person name="Dai P."/>
            <person name="Han X."/>
            <person name="Huang E."/>
            <person name="Gao Y."/>
            <person name="Liu J."/>
            <person name="Shao H."/>
            <person name="Ye R."/>
            <person name="Li L."/>
            <person name="Wei W."/>
            <person name="Wang X."/>
            <person name="Wang C."/>
            <person name="Yang T."/>
            <person name="Huo Q."/>
            <person name="Li W."/>
            <person name="Guo W."/>
            <person name="Chen H."/>
            <person name="Zhou L."/>
            <person name="Ni X."/>
            <person name="Tian J."/>
            <person name="Zhou Y."/>
            <person name="Sheng Y."/>
            <person name="Liu T."/>
            <person name="Pan Y."/>
            <person name="Xia L."/>
            <person name="Li J."/>
            <person name="Zhao F."/>
            <person name="Cao W."/>
        </authorList>
    </citation>
    <scope>NUCLEOTIDE SEQUENCE</scope>
    <source>
        <strain evidence="1">Hyas-2018</strain>
    </source>
</reference>
<evidence type="ECO:0000313" key="1">
    <source>
        <dbReference type="EMBL" id="KAH6934817.1"/>
    </source>
</evidence>
<dbReference type="Proteomes" id="UP000821845">
    <property type="component" value="Chromosome 3"/>
</dbReference>
<proteinExistence type="predicted"/>
<sequence>MWSNCYCCACTDRDGASFGAYHDDTITATDPTPIPDDHRGFNCVDGSVDAACVISTGTVPTTFPVVPELAHFQGHHLRRRCQWLCRQQCCAEKVAVRAALKRSLNAQRQRIRRLDEAYRAAERERNAQRQRRLRSNPGYRARELLRNRLRRQQKYCSFEELDWLRDCFSEEQWSSLKSLWSTPALKVGGRPRAPSAVTLEDLLAGAVPLRWTPDEAWWR</sequence>
<name>A0ACB7SI16_HYAAI</name>
<evidence type="ECO:0000313" key="2">
    <source>
        <dbReference type="Proteomes" id="UP000821845"/>
    </source>
</evidence>
<organism evidence="1 2">
    <name type="scientific">Hyalomma asiaticum</name>
    <name type="common">Tick</name>
    <dbReference type="NCBI Taxonomy" id="266040"/>
    <lineage>
        <taxon>Eukaryota</taxon>
        <taxon>Metazoa</taxon>
        <taxon>Ecdysozoa</taxon>
        <taxon>Arthropoda</taxon>
        <taxon>Chelicerata</taxon>
        <taxon>Arachnida</taxon>
        <taxon>Acari</taxon>
        <taxon>Parasitiformes</taxon>
        <taxon>Ixodida</taxon>
        <taxon>Ixodoidea</taxon>
        <taxon>Ixodidae</taxon>
        <taxon>Hyalomminae</taxon>
        <taxon>Hyalomma</taxon>
    </lineage>
</organism>
<keyword evidence="2" id="KW-1185">Reference proteome</keyword>
<comment type="caution">
    <text evidence="1">The sequence shown here is derived from an EMBL/GenBank/DDBJ whole genome shotgun (WGS) entry which is preliminary data.</text>
</comment>
<gene>
    <name evidence="1" type="ORF">HPB50_001132</name>
</gene>
<protein>
    <submittedName>
        <fullName evidence="1">Uncharacterized protein</fullName>
    </submittedName>
</protein>
<accession>A0ACB7SI16</accession>